<protein>
    <submittedName>
        <fullName evidence="1">Uncharacterized protein</fullName>
    </submittedName>
</protein>
<dbReference type="Pfam" id="PF05097">
    <property type="entry name" value="DUF688"/>
    <property type="match status" value="1"/>
</dbReference>
<dbReference type="InterPro" id="IPR007789">
    <property type="entry name" value="DUF688"/>
</dbReference>
<dbReference type="EMBL" id="BSYR01000077">
    <property type="protein sequence ID" value="GMJ15261.1"/>
    <property type="molecule type" value="Genomic_DNA"/>
</dbReference>
<dbReference type="Proteomes" id="UP001165190">
    <property type="component" value="Unassembled WGS sequence"/>
</dbReference>
<reference evidence="1" key="1">
    <citation type="submission" date="2023-05" db="EMBL/GenBank/DDBJ databases">
        <title>Genome and transcriptome analyses reveal genes involved in the formation of fine ridges on petal epidermal cells in Hibiscus trionum.</title>
        <authorList>
            <person name="Koshimizu S."/>
            <person name="Masuda S."/>
            <person name="Ishii T."/>
            <person name="Shirasu K."/>
            <person name="Hoshino A."/>
            <person name="Arita M."/>
        </authorList>
    </citation>
    <scope>NUCLEOTIDE SEQUENCE</scope>
    <source>
        <strain evidence="1">Hamamatsu line</strain>
    </source>
</reference>
<name>A0A9W7JGT1_HIBTR</name>
<dbReference type="PANTHER" id="PTHR33696:SF3">
    <property type="entry name" value="FLZ-TYPE DOMAIN-CONTAINING PROTEIN"/>
    <property type="match status" value="1"/>
</dbReference>
<gene>
    <name evidence="1" type="ORF">HRI_005195300</name>
</gene>
<dbReference type="PANTHER" id="PTHR33696">
    <property type="entry name" value="T22J18.15-RELATED"/>
    <property type="match status" value="1"/>
</dbReference>
<accession>A0A9W7JGT1</accession>
<organism evidence="1 2">
    <name type="scientific">Hibiscus trionum</name>
    <name type="common">Flower of an hour</name>
    <dbReference type="NCBI Taxonomy" id="183268"/>
    <lineage>
        <taxon>Eukaryota</taxon>
        <taxon>Viridiplantae</taxon>
        <taxon>Streptophyta</taxon>
        <taxon>Embryophyta</taxon>
        <taxon>Tracheophyta</taxon>
        <taxon>Spermatophyta</taxon>
        <taxon>Magnoliopsida</taxon>
        <taxon>eudicotyledons</taxon>
        <taxon>Gunneridae</taxon>
        <taxon>Pentapetalae</taxon>
        <taxon>rosids</taxon>
        <taxon>malvids</taxon>
        <taxon>Malvales</taxon>
        <taxon>Malvaceae</taxon>
        <taxon>Malvoideae</taxon>
        <taxon>Hibiscus</taxon>
    </lineage>
</organism>
<evidence type="ECO:0000313" key="1">
    <source>
        <dbReference type="EMBL" id="GMJ15261.1"/>
    </source>
</evidence>
<proteinExistence type="predicted"/>
<dbReference type="OrthoDB" id="745459at2759"/>
<dbReference type="AlphaFoldDB" id="A0A9W7JGT1"/>
<sequence length="140" mass="15795">MNHSQGKVPFSWENKPGVCKETSQPQVFEQDYTLQKLPPPPCRSESGKISVHDIEIPLPPCVFQPPLRTCSRRSLKKTDDDPFLAAYKECTKKGKKHGGHALFGLNKCFSGFSCKRSCSVRDDNIVRVSQIPLDQRDADY</sequence>
<comment type="caution">
    <text evidence="1">The sequence shown here is derived from an EMBL/GenBank/DDBJ whole genome shotgun (WGS) entry which is preliminary data.</text>
</comment>
<keyword evidence="2" id="KW-1185">Reference proteome</keyword>
<evidence type="ECO:0000313" key="2">
    <source>
        <dbReference type="Proteomes" id="UP001165190"/>
    </source>
</evidence>